<dbReference type="Proteomes" id="UP000468581">
    <property type="component" value="Unassembled WGS sequence"/>
</dbReference>
<feature type="domain" description="RNA 2-O ribose methyltransferase substrate binding" evidence="4">
    <location>
        <begin position="26"/>
        <end position="91"/>
    </location>
</feature>
<sequence>MVSKNQIKLITSLQQKKYRNKHGLFVAEGPKVVNEFLNSGLKLHSAFVTEASVFEDQNIDYQLISENELKKISFLSTPNKVLALFSIPQAKEIQTDDLILALDDIRDPGNLGTIIRLCDWFGLKELVCSTATVDCFNPKTVQASMGSLARINISYTDLENFVRTTPLPTFAANMNGTNVYKAKLPKSGILVMGNEANGISPALEELVKHQITIPRFGDIQKTESLNVATATAILLSEFRKLL</sequence>
<dbReference type="GO" id="GO:0005737">
    <property type="term" value="C:cytoplasm"/>
    <property type="evidence" value="ECO:0007669"/>
    <property type="project" value="UniProtKB-ARBA"/>
</dbReference>
<evidence type="ECO:0000256" key="1">
    <source>
        <dbReference type="ARBA" id="ARBA00007228"/>
    </source>
</evidence>
<dbReference type="PANTHER" id="PTHR43191">
    <property type="entry name" value="RRNA METHYLTRANSFERASE 3"/>
    <property type="match status" value="1"/>
</dbReference>
<dbReference type="InterPro" id="IPR029064">
    <property type="entry name" value="Ribosomal_eL30-like_sf"/>
</dbReference>
<dbReference type="GO" id="GO:0003723">
    <property type="term" value="F:RNA binding"/>
    <property type="evidence" value="ECO:0007669"/>
    <property type="project" value="InterPro"/>
</dbReference>
<evidence type="ECO:0000259" key="4">
    <source>
        <dbReference type="SMART" id="SM00967"/>
    </source>
</evidence>
<dbReference type="Pfam" id="PF00588">
    <property type="entry name" value="SpoU_methylase"/>
    <property type="match status" value="1"/>
</dbReference>
<dbReference type="Gene3D" id="3.40.1280.10">
    <property type="match status" value="1"/>
</dbReference>
<dbReference type="InterPro" id="IPR029026">
    <property type="entry name" value="tRNA_m1G_MTases_N"/>
</dbReference>
<dbReference type="GO" id="GO:0008173">
    <property type="term" value="F:RNA methyltransferase activity"/>
    <property type="evidence" value="ECO:0007669"/>
    <property type="project" value="InterPro"/>
</dbReference>
<evidence type="ECO:0000313" key="5">
    <source>
        <dbReference type="EMBL" id="NER12407.1"/>
    </source>
</evidence>
<evidence type="ECO:0000256" key="3">
    <source>
        <dbReference type="ARBA" id="ARBA00022679"/>
    </source>
</evidence>
<name>A0A6P0UHC8_9FLAO</name>
<dbReference type="EMBL" id="JAABOO010000001">
    <property type="protein sequence ID" value="NER12407.1"/>
    <property type="molecule type" value="Genomic_DNA"/>
</dbReference>
<accession>A0A6P0UHC8</accession>
<reference evidence="5 6" key="1">
    <citation type="submission" date="2020-01" db="EMBL/GenBank/DDBJ databases">
        <title>Leptobacterium flavescens.</title>
        <authorList>
            <person name="Wang G."/>
        </authorList>
    </citation>
    <scope>NUCLEOTIDE SEQUENCE [LARGE SCALE GENOMIC DNA]</scope>
    <source>
        <strain evidence="5 6">KCTC 22160</strain>
    </source>
</reference>
<dbReference type="InterPro" id="IPR051259">
    <property type="entry name" value="rRNA_Methyltransferase"/>
</dbReference>
<dbReference type="Pfam" id="PF22435">
    <property type="entry name" value="MRM3-like_sub_bind"/>
    <property type="match status" value="1"/>
</dbReference>
<evidence type="ECO:0000313" key="6">
    <source>
        <dbReference type="Proteomes" id="UP000468581"/>
    </source>
</evidence>
<keyword evidence="6" id="KW-1185">Reference proteome</keyword>
<dbReference type="GO" id="GO:0032259">
    <property type="term" value="P:methylation"/>
    <property type="evidence" value="ECO:0007669"/>
    <property type="project" value="UniProtKB-KW"/>
</dbReference>
<comment type="caution">
    <text evidence="5">The sequence shown here is derived from an EMBL/GenBank/DDBJ whole genome shotgun (WGS) entry which is preliminary data.</text>
</comment>
<comment type="similarity">
    <text evidence="1">Belongs to the class IV-like SAM-binding methyltransferase superfamily. RNA methyltransferase TrmH family.</text>
</comment>
<dbReference type="Gene3D" id="3.30.1330.30">
    <property type="match status" value="1"/>
</dbReference>
<dbReference type="SUPFAM" id="SSF75217">
    <property type="entry name" value="alpha/beta knot"/>
    <property type="match status" value="1"/>
</dbReference>
<dbReference type="AlphaFoldDB" id="A0A6P0UHC8"/>
<dbReference type="InterPro" id="IPR001537">
    <property type="entry name" value="SpoU_MeTrfase"/>
</dbReference>
<evidence type="ECO:0000256" key="2">
    <source>
        <dbReference type="ARBA" id="ARBA00022603"/>
    </source>
</evidence>
<dbReference type="RefSeq" id="WP_163605432.1">
    <property type="nucleotide sequence ID" value="NZ_JAABOO010000001.1"/>
</dbReference>
<keyword evidence="3 5" id="KW-0808">Transferase</keyword>
<protein>
    <submittedName>
        <fullName evidence="5">RNA methyltransferase</fullName>
    </submittedName>
</protein>
<dbReference type="SMART" id="SM00967">
    <property type="entry name" value="SpoU_sub_bind"/>
    <property type="match status" value="1"/>
</dbReference>
<dbReference type="InterPro" id="IPR029028">
    <property type="entry name" value="Alpha/beta_knot_MTases"/>
</dbReference>
<keyword evidence="2 5" id="KW-0489">Methyltransferase</keyword>
<organism evidence="5 6">
    <name type="scientific">Leptobacterium flavescens</name>
    <dbReference type="NCBI Taxonomy" id="472055"/>
    <lineage>
        <taxon>Bacteria</taxon>
        <taxon>Pseudomonadati</taxon>
        <taxon>Bacteroidota</taxon>
        <taxon>Flavobacteriia</taxon>
        <taxon>Flavobacteriales</taxon>
        <taxon>Flavobacteriaceae</taxon>
        <taxon>Leptobacterium</taxon>
    </lineage>
</organism>
<proteinExistence type="inferred from homology"/>
<dbReference type="InterPro" id="IPR053888">
    <property type="entry name" value="MRM3-like_sub_bind"/>
</dbReference>
<dbReference type="InterPro" id="IPR013123">
    <property type="entry name" value="SpoU_subst-bd"/>
</dbReference>
<dbReference type="CDD" id="cd18109">
    <property type="entry name" value="SpoU-like_RNA-MTase"/>
    <property type="match status" value="1"/>
</dbReference>
<gene>
    <name evidence="5" type="ORF">GWK08_03055</name>
</gene>
<dbReference type="SUPFAM" id="SSF55315">
    <property type="entry name" value="L30e-like"/>
    <property type="match status" value="1"/>
</dbReference>
<dbReference type="GO" id="GO:0006396">
    <property type="term" value="P:RNA processing"/>
    <property type="evidence" value="ECO:0007669"/>
    <property type="project" value="InterPro"/>
</dbReference>
<dbReference type="PANTHER" id="PTHR43191:SF2">
    <property type="entry name" value="RRNA METHYLTRANSFERASE 3, MITOCHONDRIAL"/>
    <property type="match status" value="1"/>
</dbReference>